<keyword evidence="3" id="KW-0012">Acyltransferase</keyword>
<keyword evidence="2" id="KW-0808">Transferase</keyword>
<organism evidence="7 8">
    <name type="scientific">[Torrubiella] hemipterigena</name>
    <dbReference type="NCBI Taxonomy" id="1531966"/>
    <lineage>
        <taxon>Eukaryota</taxon>
        <taxon>Fungi</taxon>
        <taxon>Dikarya</taxon>
        <taxon>Ascomycota</taxon>
        <taxon>Pezizomycotina</taxon>
        <taxon>Sordariomycetes</taxon>
        <taxon>Hypocreomycetidae</taxon>
        <taxon>Hypocreales</taxon>
        <taxon>Clavicipitaceae</taxon>
        <taxon>Clavicipitaceae incertae sedis</taxon>
        <taxon>'Torrubiella' clade</taxon>
    </lineage>
</organism>
<feature type="transmembrane region" description="Helical" evidence="5">
    <location>
        <begin position="45"/>
        <end position="69"/>
    </location>
</feature>
<evidence type="ECO:0000256" key="2">
    <source>
        <dbReference type="ARBA" id="ARBA00022679"/>
    </source>
</evidence>
<dbReference type="Pfam" id="PF01553">
    <property type="entry name" value="Acyltransferase"/>
    <property type="match status" value="1"/>
</dbReference>
<dbReference type="AlphaFoldDB" id="A0A0A1T721"/>
<dbReference type="GO" id="GO:0036149">
    <property type="term" value="P:phosphatidylinositol acyl-chain remodeling"/>
    <property type="evidence" value="ECO:0007669"/>
    <property type="project" value="TreeGrafter"/>
</dbReference>
<evidence type="ECO:0000256" key="4">
    <source>
        <dbReference type="SAM" id="MobiDB-lite"/>
    </source>
</evidence>
<feature type="transmembrane region" description="Helical" evidence="5">
    <location>
        <begin position="388"/>
        <end position="405"/>
    </location>
</feature>
<dbReference type="OrthoDB" id="189226at2759"/>
<evidence type="ECO:0000313" key="8">
    <source>
        <dbReference type="Proteomes" id="UP000039046"/>
    </source>
</evidence>
<dbReference type="Pfam" id="PF16076">
    <property type="entry name" value="Acyltransf_C"/>
    <property type="match status" value="1"/>
</dbReference>
<name>A0A0A1T721_9HYPO</name>
<evidence type="ECO:0000256" key="3">
    <source>
        <dbReference type="ARBA" id="ARBA00023315"/>
    </source>
</evidence>
<dbReference type="Proteomes" id="UP000039046">
    <property type="component" value="Unassembled WGS sequence"/>
</dbReference>
<dbReference type="GO" id="GO:0005783">
    <property type="term" value="C:endoplasmic reticulum"/>
    <property type="evidence" value="ECO:0007669"/>
    <property type="project" value="TreeGrafter"/>
</dbReference>
<dbReference type="InterPro" id="IPR002123">
    <property type="entry name" value="Plipid/glycerol_acylTrfase"/>
</dbReference>
<dbReference type="PANTHER" id="PTHR10983">
    <property type="entry name" value="1-ACYLGLYCEROL-3-PHOSPHATE ACYLTRANSFERASE-RELATED"/>
    <property type="match status" value="1"/>
</dbReference>
<reference evidence="7 8" key="1">
    <citation type="journal article" date="2015" name="Genome Announc.">
        <title>Draft Genome Sequence and Gene Annotation of the Entomopathogenic Fungus Verticillium hemipterigenum.</title>
        <authorList>
            <person name="Horn F."/>
            <person name="Habel A."/>
            <person name="Scharf D.H."/>
            <person name="Dworschak J."/>
            <person name="Brakhage A.A."/>
            <person name="Guthke R."/>
            <person name="Hertweck C."/>
            <person name="Linde J."/>
        </authorList>
    </citation>
    <scope>NUCLEOTIDE SEQUENCE [LARGE SCALE GENOMIC DNA]</scope>
</reference>
<keyword evidence="8" id="KW-1185">Reference proteome</keyword>
<comment type="similarity">
    <text evidence="1">Belongs to the 1-acyl-sn-glycerol-3-phosphate acyltransferase family.</text>
</comment>
<keyword evidence="5" id="KW-0472">Membrane</keyword>
<keyword evidence="5" id="KW-1133">Transmembrane helix</keyword>
<dbReference type="CDD" id="cd07990">
    <property type="entry name" value="LPLAT_LCLAT1-like"/>
    <property type="match status" value="1"/>
</dbReference>
<feature type="transmembrane region" description="Helical" evidence="5">
    <location>
        <begin position="169"/>
        <end position="186"/>
    </location>
</feature>
<dbReference type="SMART" id="SM00563">
    <property type="entry name" value="PlsC"/>
    <property type="match status" value="1"/>
</dbReference>
<dbReference type="GO" id="GO:0016746">
    <property type="term" value="F:acyltransferase activity"/>
    <property type="evidence" value="ECO:0007669"/>
    <property type="project" value="UniProtKB-KW"/>
</dbReference>
<dbReference type="PANTHER" id="PTHR10983:SF16">
    <property type="entry name" value="LYSOCARDIOLIPIN ACYLTRANSFERASE 1"/>
    <property type="match status" value="1"/>
</dbReference>
<dbReference type="SUPFAM" id="SSF69593">
    <property type="entry name" value="Glycerol-3-phosphate (1)-acyltransferase"/>
    <property type="match status" value="1"/>
</dbReference>
<dbReference type="HOGENOM" id="CLU_041844_3_2_1"/>
<evidence type="ECO:0000259" key="6">
    <source>
        <dbReference type="SMART" id="SM00563"/>
    </source>
</evidence>
<keyword evidence="5" id="KW-0812">Transmembrane</keyword>
<accession>A0A0A1T721</accession>
<evidence type="ECO:0000256" key="1">
    <source>
        <dbReference type="ARBA" id="ARBA00008655"/>
    </source>
</evidence>
<proteinExistence type="inferred from homology"/>
<evidence type="ECO:0000313" key="7">
    <source>
        <dbReference type="EMBL" id="CEJ92936.1"/>
    </source>
</evidence>
<feature type="domain" description="Phospholipid/glycerol acyltransferase" evidence="6">
    <location>
        <begin position="129"/>
        <end position="263"/>
    </location>
</feature>
<feature type="region of interest" description="Disordered" evidence="4">
    <location>
        <begin position="1"/>
        <end position="34"/>
    </location>
</feature>
<protein>
    <recommendedName>
        <fullName evidence="6">Phospholipid/glycerol acyltransferase domain-containing protein</fullName>
    </recommendedName>
</protein>
<dbReference type="STRING" id="1531966.A0A0A1T721"/>
<dbReference type="EMBL" id="CDHN01000005">
    <property type="protein sequence ID" value="CEJ92936.1"/>
    <property type="molecule type" value="Genomic_DNA"/>
</dbReference>
<dbReference type="InterPro" id="IPR032098">
    <property type="entry name" value="Acyltransf_C"/>
</dbReference>
<gene>
    <name evidence="7" type="ORF">VHEMI08562</name>
</gene>
<sequence length="414" mass="47247">MADSNPDASGGGIKSGKKPAFKMTPHPSGKESHGKGMQILRALSFSIYFMTCAFTIVITQLIGAPLYFINKEMFYAYMATTKRYFGITITTMTHVWANTLVRISGDASVAGQIKATANGGVEFNFPERAVLIANHQIYTDWLYLWWVAYANRPSMHGHLFIILKESLKYIPVFGVGMMFYGFIFMSRKMSTDRPRLSHRLKQLQAPKTDPRTGQTYLDPMWLLLFPEGTNLSGNGRRKSANWAEKTGVKDAEHVLLPRSTGTFFILNELKGSVEYVYDCTVAYEGIPRGKYGEQIFGLNSTYFEGLPPKSVNLYWRRFRIADIPLDDAETFDKWLREEWYKKDALMEEYMVKGRFPPLPSAKTEATEDESKHDEYVETEVRPRYPFEVLQIFVVVAIVGLMWHNVAKVIRAFTG</sequence>
<evidence type="ECO:0000256" key="5">
    <source>
        <dbReference type="SAM" id="Phobius"/>
    </source>
</evidence>